<dbReference type="PANTHER" id="PTHR23135">
    <property type="entry name" value="MUR LIGASE FAMILY MEMBER"/>
    <property type="match status" value="1"/>
</dbReference>
<evidence type="ECO:0000256" key="3">
    <source>
        <dbReference type="ARBA" id="ARBA00022598"/>
    </source>
</evidence>
<feature type="binding site" evidence="11">
    <location>
        <begin position="161"/>
        <end position="162"/>
    </location>
    <ligand>
        <name>UDP-N-acetyl-alpha-D-muramoyl-L-alanyl-D-glutamate</name>
        <dbReference type="ChEBI" id="CHEBI:83900"/>
    </ligand>
</feature>
<evidence type="ECO:0000256" key="10">
    <source>
        <dbReference type="ARBA" id="ARBA00023316"/>
    </source>
</evidence>
<dbReference type="EMBL" id="HE965806">
    <property type="protein sequence ID" value="CCJ56127.1"/>
    <property type="molecule type" value="Genomic_DNA"/>
</dbReference>
<comment type="catalytic activity">
    <reaction evidence="11">
        <text>UDP-N-acetyl-alpha-D-muramoyl-L-alanyl-D-glutamate + meso-2,6-diaminopimelate + ATP = UDP-N-acetyl-alpha-D-muramoyl-L-alanyl-gamma-D-glutamyl-meso-2,6-diaminopimelate + ADP + phosphate + H(+)</text>
        <dbReference type="Rhea" id="RHEA:23676"/>
        <dbReference type="ChEBI" id="CHEBI:15378"/>
        <dbReference type="ChEBI" id="CHEBI:30616"/>
        <dbReference type="ChEBI" id="CHEBI:43474"/>
        <dbReference type="ChEBI" id="CHEBI:57791"/>
        <dbReference type="ChEBI" id="CHEBI:83900"/>
        <dbReference type="ChEBI" id="CHEBI:83905"/>
        <dbReference type="ChEBI" id="CHEBI:456216"/>
        <dbReference type="EC" id="6.3.2.13"/>
    </reaction>
</comment>
<dbReference type="Pfam" id="PF01225">
    <property type="entry name" value="Mur_ligase"/>
    <property type="match status" value="2"/>
</dbReference>
<comment type="similarity">
    <text evidence="1 11">Belongs to the MurCDEF family. MurE subfamily.</text>
</comment>
<dbReference type="InterPro" id="IPR013221">
    <property type="entry name" value="Mur_ligase_cen"/>
</dbReference>
<feature type="domain" description="Mur ligase N-terminal catalytic" evidence="15">
    <location>
        <begin position="510"/>
        <end position="554"/>
    </location>
</feature>
<keyword evidence="10 12" id="KW-0961">Cell wall biogenesis/degradation</keyword>
<evidence type="ECO:0000256" key="2">
    <source>
        <dbReference type="ARBA" id="ARBA00022490"/>
    </source>
</evidence>
<evidence type="ECO:0000256" key="12">
    <source>
        <dbReference type="HAMAP-Rule" id="MF_02019"/>
    </source>
</evidence>
<reference evidence="18 19" key="1">
    <citation type="journal article" date="2012" name="BMC Genomics">
        <title>Comparative genomics of the classical Bordetella subspecies: the evolution and exchange of virulence-associated diversity amongst closely related pathogens.</title>
        <authorList>
            <person name="Park J."/>
            <person name="Zhang Y."/>
            <person name="Buboltz A.M."/>
            <person name="Zhang X."/>
            <person name="Schuster S.C."/>
            <person name="Ahuja U."/>
            <person name="Liu M."/>
            <person name="Miller J.F."/>
            <person name="Sebaihia M."/>
            <person name="Bentley S.D."/>
            <person name="Parkhill J."/>
            <person name="Harvill E.T."/>
        </authorList>
    </citation>
    <scope>NUCLEOTIDE SEQUENCE [LARGE SCALE GENOMIC DNA]</scope>
    <source>
        <strain evidence="18 19">253</strain>
    </source>
</reference>
<evidence type="ECO:0000256" key="8">
    <source>
        <dbReference type="ARBA" id="ARBA00022984"/>
    </source>
</evidence>
<evidence type="ECO:0000256" key="6">
    <source>
        <dbReference type="ARBA" id="ARBA00022840"/>
    </source>
</evidence>
<dbReference type="PROSITE" id="PS01011">
    <property type="entry name" value="FOLYLPOLYGLU_SYNT_1"/>
    <property type="match status" value="1"/>
</dbReference>
<keyword evidence="8 12" id="KW-0573">Peptidoglycan synthesis</keyword>
<feature type="binding site" evidence="11">
    <location>
        <position position="196"/>
    </location>
    <ligand>
        <name>UDP-N-acetyl-alpha-D-muramoyl-L-alanyl-D-glutamate</name>
        <dbReference type="ChEBI" id="CHEBI:83900"/>
    </ligand>
</feature>
<comment type="PTM">
    <text evidence="11">Carboxylation is probably crucial for Mg(2+) binding and, consequently, for the gamma-phosphate positioning of ATP.</text>
</comment>
<dbReference type="GO" id="GO:0008766">
    <property type="term" value="F:UDP-N-acetylmuramoylalanyl-D-glutamyl-2,6-diaminopimelate-D-alanyl-D-alanine ligase activity"/>
    <property type="evidence" value="ECO:0007669"/>
    <property type="project" value="RHEA"/>
</dbReference>
<dbReference type="InterPro" id="IPR000713">
    <property type="entry name" value="Mur_ligase_N"/>
</dbReference>
<gene>
    <name evidence="11 18" type="primary">murE</name>
    <name evidence="12" type="synonym">murF</name>
    <name evidence="18" type="ORF">BN112_4213</name>
</gene>
<dbReference type="HAMAP" id="MF_02019">
    <property type="entry name" value="MurF"/>
    <property type="match status" value="1"/>
</dbReference>
<dbReference type="SUPFAM" id="SSF53623">
    <property type="entry name" value="MurD-like peptide ligases, catalytic domain"/>
    <property type="match status" value="2"/>
</dbReference>
<feature type="binding site" evidence="11">
    <location>
        <begin position="118"/>
        <end position="124"/>
    </location>
    <ligand>
        <name>ATP</name>
        <dbReference type="ChEBI" id="CHEBI:30616"/>
    </ligand>
</feature>
<comment type="function">
    <text evidence="12 14">Involved in cell wall formation. Catalyzes the final step in the synthesis of UDP-N-acetylmuramoyl-pentapeptide, the precursor of murein.</text>
</comment>
<proteinExistence type="inferred from homology"/>
<dbReference type="Pfam" id="PF02875">
    <property type="entry name" value="Mur_ligase_C"/>
    <property type="match status" value="2"/>
</dbReference>
<dbReference type="InterPro" id="IPR004101">
    <property type="entry name" value="Mur_ligase_C"/>
</dbReference>
<comment type="cofactor">
    <cofactor evidence="11">
        <name>Mg(2+)</name>
        <dbReference type="ChEBI" id="CHEBI:18420"/>
    </cofactor>
</comment>
<dbReference type="InterPro" id="IPR005761">
    <property type="entry name" value="UDP-N-AcMur-Glu-dNH2Pim_ligase"/>
</dbReference>
<comment type="similarity">
    <text evidence="12">Belongs to the MurCDEF family. MurF subfamily.</text>
</comment>
<evidence type="ECO:0000256" key="5">
    <source>
        <dbReference type="ARBA" id="ARBA00022741"/>
    </source>
</evidence>
<dbReference type="GO" id="GO:0071555">
    <property type="term" value="P:cell wall organization"/>
    <property type="evidence" value="ECO:0007669"/>
    <property type="project" value="UniProtKB-KW"/>
</dbReference>
<dbReference type="Pfam" id="PF08245">
    <property type="entry name" value="Mur_ligase_M"/>
    <property type="match status" value="2"/>
</dbReference>
<feature type="domain" description="Mur ligase central" evidence="17">
    <location>
        <begin position="589"/>
        <end position="778"/>
    </location>
</feature>
<dbReference type="Gene3D" id="3.40.1390.10">
    <property type="entry name" value="MurE/MurF, N-terminal domain"/>
    <property type="match status" value="2"/>
</dbReference>
<feature type="binding site" evidence="11">
    <location>
        <position position="194"/>
    </location>
    <ligand>
        <name>UDP-N-acetyl-alpha-D-muramoyl-L-alanyl-D-glutamate</name>
        <dbReference type="ChEBI" id="CHEBI:83900"/>
    </ligand>
</feature>
<evidence type="ECO:0000256" key="1">
    <source>
        <dbReference type="ARBA" id="ARBA00005898"/>
    </source>
</evidence>
<dbReference type="SUPFAM" id="SSF63418">
    <property type="entry name" value="MurE/MurF N-terminal domain"/>
    <property type="match status" value="2"/>
</dbReference>
<dbReference type="InterPro" id="IPR005863">
    <property type="entry name" value="UDP-N-AcMur_synth"/>
</dbReference>
<dbReference type="NCBIfam" id="NF001124">
    <property type="entry name" value="PRK00139.1-2"/>
    <property type="match status" value="1"/>
</dbReference>
<dbReference type="InterPro" id="IPR018109">
    <property type="entry name" value="Folylpolyglutamate_synth_CS"/>
</dbReference>
<dbReference type="KEGG" id="bbh:BN112_4213"/>
<evidence type="ECO:0000259" key="15">
    <source>
        <dbReference type="Pfam" id="PF01225"/>
    </source>
</evidence>
<dbReference type="NCBIfam" id="NF001126">
    <property type="entry name" value="PRK00139.1-4"/>
    <property type="match status" value="1"/>
</dbReference>
<evidence type="ECO:0000256" key="14">
    <source>
        <dbReference type="RuleBase" id="RU004136"/>
    </source>
</evidence>
<dbReference type="GO" id="GO:0008360">
    <property type="term" value="P:regulation of cell shape"/>
    <property type="evidence" value="ECO:0007669"/>
    <property type="project" value="UniProtKB-KW"/>
</dbReference>
<evidence type="ECO:0000256" key="7">
    <source>
        <dbReference type="ARBA" id="ARBA00022960"/>
    </source>
</evidence>
<keyword evidence="11" id="KW-0460">Magnesium</keyword>
<dbReference type="OrthoDB" id="9800958at2"/>
<evidence type="ECO:0000256" key="4">
    <source>
        <dbReference type="ARBA" id="ARBA00022618"/>
    </source>
</evidence>
<dbReference type="GO" id="GO:0004326">
    <property type="term" value="F:tetrahydrofolylpolyglutamate synthase activity"/>
    <property type="evidence" value="ECO:0007669"/>
    <property type="project" value="InterPro"/>
</dbReference>
<evidence type="ECO:0000313" key="18">
    <source>
        <dbReference type="EMBL" id="CCJ56127.1"/>
    </source>
</evidence>
<dbReference type="NCBIfam" id="TIGR01085">
    <property type="entry name" value="murE"/>
    <property type="match status" value="1"/>
</dbReference>
<evidence type="ECO:0000256" key="11">
    <source>
        <dbReference type="HAMAP-Rule" id="MF_00208"/>
    </source>
</evidence>
<dbReference type="NCBIfam" id="NF008896">
    <property type="entry name" value="PRK11929.1"/>
    <property type="match status" value="1"/>
</dbReference>
<keyword evidence="5 12" id="KW-0547">Nucleotide-binding</keyword>
<dbReference type="GO" id="GO:0051301">
    <property type="term" value="P:cell division"/>
    <property type="evidence" value="ECO:0007669"/>
    <property type="project" value="UniProtKB-KW"/>
</dbReference>
<keyword evidence="7 12" id="KW-0133">Cell shape</keyword>
<dbReference type="GO" id="GO:0000287">
    <property type="term" value="F:magnesium ion binding"/>
    <property type="evidence" value="ECO:0007669"/>
    <property type="project" value="UniProtKB-UniRule"/>
</dbReference>
<comment type="subcellular location">
    <subcellularLocation>
        <location evidence="12 13">Cytoplasm</location>
    </subcellularLocation>
</comment>
<feature type="domain" description="Mur ligase C-terminal" evidence="16">
    <location>
        <begin position="801"/>
        <end position="918"/>
    </location>
</feature>
<keyword evidence="3 12" id="KW-0436">Ligase</keyword>
<evidence type="ECO:0000313" key="19">
    <source>
        <dbReference type="Proteomes" id="UP000007564"/>
    </source>
</evidence>
<comment type="caution">
    <text evidence="11">Lacks conserved residue(s) required for the propagation of feature annotation.</text>
</comment>
<feature type="binding site" evidence="11">
    <location>
        <position position="480"/>
    </location>
    <ligand>
        <name>meso-2,6-diaminopimelate</name>
        <dbReference type="ChEBI" id="CHEBI:57791"/>
    </ligand>
</feature>
<dbReference type="Gene3D" id="3.90.190.20">
    <property type="entry name" value="Mur ligase, C-terminal domain"/>
    <property type="match status" value="2"/>
</dbReference>
<feature type="domain" description="Mur ligase C-terminal" evidence="16">
    <location>
        <begin position="356"/>
        <end position="478"/>
    </location>
</feature>
<feature type="binding site" evidence="11">
    <location>
        <position position="36"/>
    </location>
    <ligand>
        <name>UDP-N-acetyl-alpha-D-muramoyl-L-alanyl-D-glutamate</name>
        <dbReference type="ChEBI" id="CHEBI:83900"/>
    </ligand>
</feature>
<dbReference type="SUPFAM" id="SSF53244">
    <property type="entry name" value="MurD-like peptide ligases, peptide-binding domain"/>
    <property type="match status" value="2"/>
</dbReference>
<dbReference type="RefSeq" id="WP_015064959.1">
    <property type="nucleotide sequence ID" value="NC_019382.1"/>
</dbReference>
<protein>
    <recommendedName>
        <fullName evidence="11 12">Multifunctional fusion protein</fullName>
    </recommendedName>
    <domain>
        <recommendedName>
            <fullName evidence="11">UDP-N-acetylmuramoyl-L-alanyl-D-glutamate--2,6-diaminopimelate ligase</fullName>
            <ecNumber evidence="11">6.3.2.13</ecNumber>
        </recommendedName>
        <alternativeName>
            <fullName evidence="11">Meso-A2pm-adding enzyme</fullName>
        </alternativeName>
        <alternativeName>
            <fullName evidence="11">Meso-diaminopimelate-adding enzyme</fullName>
        </alternativeName>
        <alternativeName>
            <fullName evidence="11">UDP-MurNAc-L-Ala-D-Glu:meso-diaminopimelate ligase</fullName>
        </alternativeName>
        <alternativeName>
            <fullName evidence="11">UDP-MurNAc-tripeptide synthetase</fullName>
        </alternativeName>
        <alternativeName>
            <fullName evidence="11">UDP-N-acetylmuramyl-tripeptide synthetase</fullName>
        </alternativeName>
    </domain>
    <domain>
        <recommendedName>
            <fullName evidence="12">UDP-N-acetylmuramoyl-tripeptide--D-alanyl-D-alanine ligase</fullName>
            <ecNumber evidence="12">6.3.2.10</ecNumber>
        </recommendedName>
        <alternativeName>
            <fullName evidence="12">D-alanyl-D-alanine-adding enzyme</fullName>
        </alternativeName>
    </domain>
</protein>
<feature type="short sequence motif" description="Meso-diaminopimelate recognition motif" evidence="11">
    <location>
        <begin position="425"/>
        <end position="428"/>
    </location>
</feature>
<dbReference type="HAMAP" id="MF_00208">
    <property type="entry name" value="MurE"/>
    <property type="match status" value="1"/>
</dbReference>
<feature type="domain" description="Mur ligase N-terminal catalytic" evidence="15">
    <location>
        <begin position="33"/>
        <end position="104"/>
    </location>
</feature>
<comment type="pathway">
    <text evidence="12 13">Cell wall biogenesis; peptidoglycan biosynthesis.</text>
</comment>
<dbReference type="EC" id="6.3.2.13" evidence="11"/>
<feature type="modified residue" description="N6-carboxylysine" evidence="11">
    <location>
        <position position="228"/>
    </location>
</feature>
<feature type="binding site" evidence="11">
    <location>
        <position position="476"/>
    </location>
    <ligand>
        <name>meso-2,6-diaminopimelate</name>
        <dbReference type="ChEBI" id="CHEBI:57791"/>
    </ligand>
</feature>
<dbReference type="GO" id="GO:0005737">
    <property type="term" value="C:cytoplasm"/>
    <property type="evidence" value="ECO:0007669"/>
    <property type="project" value="UniProtKB-SubCell"/>
</dbReference>
<keyword evidence="9 12" id="KW-0131">Cell cycle</keyword>
<evidence type="ECO:0000256" key="9">
    <source>
        <dbReference type="ARBA" id="ARBA00023306"/>
    </source>
</evidence>
<feature type="binding site" evidence="11">
    <location>
        <position position="401"/>
    </location>
    <ligand>
        <name>meso-2,6-diaminopimelate</name>
        <dbReference type="ChEBI" id="CHEBI:57791"/>
    </ligand>
</feature>
<dbReference type="PANTHER" id="PTHR23135:SF4">
    <property type="entry name" value="UDP-N-ACETYLMURAMOYL-L-ALANYL-D-GLUTAMATE--2,6-DIAMINOPIMELATE LIGASE MURE HOMOLOG, CHLOROPLASTIC"/>
    <property type="match status" value="1"/>
</dbReference>
<sequence>MSPTNRLNAVQRQHLDQALAWLRGCVAPTADLRLDSREIEPGDVFVACPGLASDGRQFMDQALARGASAILYETEGAPVAPAGAQALPVAQLRTLLGALADEWYGRPSQDLSVVAITGTNGKTSCTQWLAQVLTRMGKPCGSIGTLGALLPDGQSLGGSLTTPDVLTMHRTLARMRAAGARAVALEASSIGIEQGRLDHIRIAVAGFTNLTRDHLDYHGTMQRYEQAKAALFQWPDLQAAVVNADDPAGERLLASLPAALKTGYSLQGAPADVHARDLQATAHGQVFTLALPDGEAQIVTRLLGQHNISNLLLVAGALSKLGWPLPQIARELAAISPVDGRLQAVTPVPLQHLTAGAQGALVVVDYAHTPDALARALTALRPVAQARGGRLVCVFGCGGERDPGKRPEMGRIAVERADRVVVTSDNPRSESPQDIIDQILAGIPAGMRAAVQPDRALAIMQTLWSAAPDDVILLAGKGHETYQDIGGRKLPFDDRQWARLALLLPHAGAVSTDTRRIGRGELFVALSGENFDGHDYLPQAQSAGACAAVVAHPVAGVALPQLVLGDTLAALGRMGTAWRSSFTLPVVAVTGSNGKTTTKEMISAILAQWQGDDGRLATAGNFNNEIGVPLTLLRLRARHRAAVFELGMNHPGEIERLAAMAAPTVALVTNAQREHQEFMHTVEAVAHENGAVIGALPEDGVAVYPGDEPYAAIWDKLAGARRVLRFGLQPGLDVYAERVVTQAHGTQCGLVTPAGSAELDLPVPGLHNLRNALAAIACGLAAGAPLHTCIAALAGFQAVAGRMQHRQMSDGTVLIDDTYNANPDSARAAIDVLARLPAPRALVLGDMGEVGDNGPAMHREVGDYAREHGIDALITLGEASRDAAHAFGPAARACASVDEVVAALRGLRPSSILIKGSRFMRMERVVTAFSGNNQAPSGQGDKHAA</sequence>
<dbReference type="InterPro" id="IPR036615">
    <property type="entry name" value="Mur_ligase_C_dom_sf"/>
</dbReference>
<dbReference type="NCBIfam" id="TIGR01143">
    <property type="entry name" value="murF"/>
    <property type="match status" value="1"/>
</dbReference>
<dbReference type="Proteomes" id="UP000007564">
    <property type="component" value="Chromosome"/>
</dbReference>
<feature type="domain" description="Mur ligase central" evidence="17">
    <location>
        <begin position="116"/>
        <end position="317"/>
    </location>
</feature>
<feature type="binding site" evidence="11">
    <location>
        <position position="34"/>
    </location>
    <ligand>
        <name>UDP-N-acetyl-alpha-D-muramoyl-L-alanyl-D-glutamate</name>
        <dbReference type="ChEBI" id="CHEBI:83900"/>
    </ligand>
</feature>
<comment type="function">
    <text evidence="11">Catalyzes the addition of meso-diaminopimelic acid to the nucleotide precursor UDP-N-acetylmuramoyl-L-alanyl-D-glutamate (UMAG) in the biosynthesis of bacterial cell-wall peptidoglycan.</text>
</comment>
<dbReference type="AlphaFoldDB" id="A0A0C6P8Q1"/>
<dbReference type="GO" id="GO:0005524">
    <property type="term" value="F:ATP binding"/>
    <property type="evidence" value="ECO:0007669"/>
    <property type="project" value="UniProtKB-UniRule"/>
</dbReference>
<organism evidence="18 19">
    <name type="scientific">Bordetella bronchiseptica 253</name>
    <dbReference type="NCBI Taxonomy" id="568707"/>
    <lineage>
        <taxon>Bacteria</taxon>
        <taxon>Pseudomonadati</taxon>
        <taxon>Pseudomonadota</taxon>
        <taxon>Betaproteobacteria</taxon>
        <taxon>Burkholderiales</taxon>
        <taxon>Alcaligenaceae</taxon>
        <taxon>Bordetella</taxon>
    </lineage>
</organism>
<keyword evidence="6 12" id="KW-0067">ATP-binding</keyword>
<dbReference type="HOGENOM" id="CLU_011092_1_0_4"/>
<dbReference type="UniPathway" id="UPA00219"/>
<dbReference type="InterPro" id="IPR035911">
    <property type="entry name" value="MurE/MurF_N"/>
</dbReference>
<dbReference type="GO" id="GO:0009252">
    <property type="term" value="P:peptidoglycan biosynthetic process"/>
    <property type="evidence" value="ECO:0007669"/>
    <property type="project" value="UniProtKB-UniRule"/>
</dbReference>
<dbReference type="InterPro" id="IPR036565">
    <property type="entry name" value="Mur-like_cat_sf"/>
</dbReference>
<feature type="binding site" evidence="11">
    <location>
        <begin position="425"/>
        <end position="428"/>
    </location>
    <ligand>
        <name>meso-2,6-diaminopimelate</name>
        <dbReference type="ChEBI" id="CHEBI:57791"/>
    </ligand>
</feature>
<feature type="binding site" evidence="12">
    <location>
        <begin position="591"/>
        <end position="597"/>
    </location>
    <ligand>
        <name>ATP</name>
        <dbReference type="ChEBI" id="CHEBI:30616"/>
    </ligand>
</feature>
<name>A0A0C6P8Q1_BORBO</name>
<comment type="catalytic activity">
    <reaction evidence="12 14">
        <text>D-alanyl-D-alanine + UDP-N-acetyl-alpha-D-muramoyl-L-alanyl-gamma-D-glutamyl-meso-2,6-diaminopimelate + ATP = UDP-N-acetyl-alpha-D-muramoyl-L-alanyl-gamma-D-glutamyl-meso-2,6-diaminopimeloyl-D-alanyl-D-alanine + ADP + phosphate + H(+)</text>
        <dbReference type="Rhea" id="RHEA:28374"/>
        <dbReference type="ChEBI" id="CHEBI:15378"/>
        <dbReference type="ChEBI" id="CHEBI:30616"/>
        <dbReference type="ChEBI" id="CHEBI:43474"/>
        <dbReference type="ChEBI" id="CHEBI:57822"/>
        <dbReference type="ChEBI" id="CHEBI:61386"/>
        <dbReference type="ChEBI" id="CHEBI:83905"/>
        <dbReference type="ChEBI" id="CHEBI:456216"/>
        <dbReference type="EC" id="6.3.2.10"/>
    </reaction>
</comment>
<evidence type="ECO:0000256" key="13">
    <source>
        <dbReference type="RuleBase" id="RU004135"/>
    </source>
</evidence>
<feature type="binding site" evidence="11">
    <location>
        <position position="188"/>
    </location>
    <ligand>
        <name>UDP-N-acetyl-alpha-D-muramoyl-L-alanyl-D-glutamate</name>
        <dbReference type="ChEBI" id="CHEBI:83900"/>
    </ligand>
</feature>
<keyword evidence="4 12" id="KW-0132">Cell division</keyword>
<accession>A0A0C6P8Q1</accession>
<keyword evidence="2 12" id="KW-0963">Cytoplasm</keyword>
<dbReference type="Gene3D" id="3.40.1190.10">
    <property type="entry name" value="Mur-like, catalytic domain"/>
    <property type="match status" value="2"/>
</dbReference>
<evidence type="ECO:0000259" key="16">
    <source>
        <dbReference type="Pfam" id="PF02875"/>
    </source>
</evidence>
<dbReference type="GO" id="GO:0008765">
    <property type="term" value="F:UDP-N-acetylmuramoylalanyl-D-glutamate-2,6-diaminopimelate ligase activity"/>
    <property type="evidence" value="ECO:0007669"/>
    <property type="project" value="UniProtKB-UniRule"/>
</dbReference>
<evidence type="ECO:0000259" key="17">
    <source>
        <dbReference type="Pfam" id="PF08245"/>
    </source>
</evidence>
<dbReference type="EC" id="6.3.2.10" evidence="12"/>
<dbReference type="GO" id="GO:0047480">
    <property type="term" value="F:UDP-N-acetylmuramoyl-tripeptide-D-alanyl-D-alanine ligase activity"/>
    <property type="evidence" value="ECO:0007669"/>
    <property type="project" value="UniProtKB-UniRule"/>
</dbReference>